<keyword evidence="7" id="KW-1185">Reference proteome</keyword>
<dbReference type="InterPro" id="IPR056798">
    <property type="entry name" value="ADH_Fe_C"/>
</dbReference>
<gene>
    <name evidence="6" type="ORF">N7548_07610</name>
</gene>
<feature type="domain" description="Fe-containing alcohol dehydrogenase-like C-terminal" evidence="5">
    <location>
        <begin position="203"/>
        <end position="395"/>
    </location>
</feature>
<dbReference type="InterPro" id="IPR018211">
    <property type="entry name" value="ADH_Fe_CS"/>
</dbReference>
<dbReference type="Gene3D" id="3.40.50.1970">
    <property type="match status" value="1"/>
</dbReference>
<comment type="similarity">
    <text evidence="1">Belongs to the iron-containing alcohol dehydrogenase family.</text>
</comment>
<name>A0ABT2Y870_9MOLU</name>
<evidence type="ECO:0000259" key="4">
    <source>
        <dbReference type="Pfam" id="PF00465"/>
    </source>
</evidence>
<sequence length="404" mass="44654">MKVLFRIVQFVLKWVSKVLPWKQPIVLEGPDSLLLLKKQLTTLPYKHYLIVTDKGIQKAGLLEEVLKVIQMDSIQFTIFDETPANPTVQAIEKAYKQYLSMGCDALIALGGGSAIDAAKAVGIRVIKPNTPLHKMKGILKVRKKLPYLIAIPTTAGTGSETTIATVISNPDTHEKYAISDLNIMPKVAVLEPKLIKNLPKFFTATTGMDALTHAVEAYIGHGGTKYTNKMAEEAILGIQKHLKNSVDEPHDLVARAGMLKASFQAGAAFTRAYVGNIHAIAHTFGGFYQVPHGYANAIIMPHVLKFYGKTAESKLAKLSDLLKLTDTNVSNGMKMKAFIDWIEKLNAYFGIPTQIEVPHKQDVEAMIRNAYKESNPLYPVPKILSKMDFKVLFNAIMKVEPKAE</sequence>
<evidence type="ECO:0000256" key="2">
    <source>
        <dbReference type="ARBA" id="ARBA00023002"/>
    </source>
</evidence>
<dbReference type="Proteomes" id="UP001177160">
    <property type="component" value="Unassembled WGS sequence"/>
</dbReference>
<dbReference type="Pfam" id="PF00465">
    <property type="entry name" value="Fe-ADH"/>
    <property type="match status" value="1"/>
</dbReference>
<dbReference type="RefSeq" id="WP_263608871.1">
    <property type="nucleotide sequence ID" value="NZ_JAOVQM010000008.1"/>
</dbReference>
<proteinExistence type="inferred from homology"/>
<evidence type="ECO:0000259" key="5">
    <source>
        <dbReference type="Pfam" id="PF25137"/>
    </source>
</evidence>
<reference evidence="6" key="1">
    <citation type="submission" date="2022-09" db="EMBL/GenBank/DDBJ databases">
        <title>Novel Mycoplasma species identified in domestic and wild animals.</title>
        <authorList>
            <person name="Volokhov D.V."/>
            <person name="Furtak V.A."/>
            <person name="Zagorodnyaya T.A."/>
        </authorList>
    </citation>
    <scope>NUCLEOTIDE SEQUENCE</scope>
    <source>
        <strain evidence="6">Oakley</strain>
    </source>
</reference>
<dbReference type="SUPFAM" id="SSF56796">
    <property type="entry name" value="Dehydroquinate synthase-like"/>
    <property type="match status" value="1"/>
</dbReference>
<dbReference type="InterPro" id="IPR039697">
    <property type="entry name" value="Alcohol_dehydrogenase_Fe"/>
</dbReference>
<evidence type="ECO:0000313" key="7">
    <source>
        <dbReference type="Proteomes" id="UP001177160"/>
    </source>
</evidence>
<dbReference type="PANTHER" id="PTHR11496:SF102">
    <property type="entry name" value="ALCOHOL DEHYDROGENASE 4"/>
    <property type="match status" value="1"/>
</dbReference>
<keyword evidence="2" id="KW-0560">Oxidoreductase</keyword>
<evidence type="ECO:0000256" key="1">
    <source>
        <dbReference type="ARBA" id="ARBA00007358"/>
    </source>
</evidence>
<dbReference type="InterPro" id="IPR001670">
    <property type="entry name" value="ADH_Fe/GldA"/>
</dbReference>
<evidence type="ECO:0000313" key="6">
    <source>
        <dbReference type="EMBL" id="MCV2232682.1"/>
    </source>
</evidence>
<dbReference type="PANTHER" id="PTHR11496">
    <property type="entry name" value="ALCOHOL DEHYDROGENASE"/>
    <property type="match status" value="1"/>
</dbReference>
<accession>A0ABT2Y870</accession>
<dbReference type="Pfam" id="PF25137">
    <property type="entry name" value="ADH_Fe_C"/>
    <property type="match status" value="1"/>
</dbReference>
<feature type="domain" description="Alcohol dehydrogenase iron-type/glycerol dehydrogenase GldA" evidence="4">
    <location>
        <begin position="26"/>
        <end position="192"/>
    </location>
</feature>
<dbReference type="PROSITE" id="PS00913">
    <property type="entry name" value="ADH_IRON_1"/>
    <property type="match status" value="1"/>
</dbReference>
<dbReference type="CDD" id="cd08189">
    <property type="entry name" value="Fe-ADH-like"/>
    <property type="match status" value="1"/>
</dbReference>
<organism evidence="6 7">
    <name type="scientific">Paracholeplasma manati</name>
    <dbReference type="NCBI Taxonomy" id="591373"/>
    <lineage>
        <taxon>Bacteria</taxon>
        <taxon>Bacillati</taxon>
        <taxon>Mycoplasmatota</taxon>
        <taxon>Mollicutes</taxon>
        <taxon>Acholeplasmatales</taxon>
        <taxon>Acholeplasmataceae</taxon>
        <taxon>Paracholeplasma</taxon>
    </lineage>
</organism>
<dbReference type="EMBL" id="JAOVQM010000008">
    <property type="protein sequence ID" value="MCV2232682.1"/>
    <property type="molecule type" value="Genomic_DNA"/>
</dbReference>
<comment type="caution">
    <text evidence="6">The sequence shown here is derived from an EMBL/GenBank/DDBJ whole genome shotgun (WGS) entry which is preliminary data.</text>
</comment>
<evidence type="ECO:0000256" key="3">
    <source>
        <dbReference type="ARBA" id="ARBA00023027"/>
    </source>
</evidence>
<keyword evidence="3" id="KW-0520">NAD</keyword>
<dbReference type="Gene3D" id="1.20.1090.10">
    <property type="entry name" value="Dehydroquinate synthase-like - alpha domain"/>
    <property type="match status" value="1"/>
</dbReference>
<protein>
    <submittedName>
        <fullName evidence="6">Iron-containing alcohol dehydrogenase</fullName>
    </submittedName>
</protein>